<name>A0ABR0N8K1_GOSAR</name>
<reference evidence="14 15" key="1">
    <citation type="submission" date="2023-03" db="EMBL/GenBank/DDBJ databases">
        <title>WGS of Gossypium arboreum.</title>
        <authorList>
            <person name="Yu D."/>
        </authorList>
    </citation>
    <scope>NUCLEOTIDE SEQUENCE [LARGE SCALE GENOMIC DNA]</scope>
    <source>
        <tissue evidence="14">Leaf</tissue>
    </source>
</reference>
<keyword evidence="7 10" id="KW-0067">ATP-binding</keyword>
<evidence type="ECO:0000256" key="4">
    <source>
        <dbReference type="ARBA" id="ARBA00022679"/>
    </source>
</evidence>
<evidence type="ECO:0000256" key="5">
    <source>
        <dbReference type="ARBA" id="ARBA00022741"/>
    </source>
</evidence>
<evidence type="ECO:0000313" key="15">
    <source>
        <dbReference type="Proteomes" id="UP001358586"/>
    </source>
</evidence>
<evidence type="ECO:0000313" key="14">
    <source>
        <dbReference type="EMBL" id="KAK5786628.1"/>
    </source>
</evidence>
<dbReference type="InterPro" id="IPR000719">
    <property type="entry name" value="Prot_kinase_dom"/>
</dbReference>
<dbReference type="PANTHER" id="PTHR47985">
    <property type="entry name" value="OS07G0668900 PROTEIN"/>
    <property type="match status" value="1"/>
</dbReference>
<dbReference type="PROSITE" id="PS00107">
    <property type="entry name" value="PROTEIN_KINASE_ATP"/>
    <property type="match status" value="1"/>
</dbReference>
<dbReference type="PANTHER" id="PTHR47985:SF39">
    <property type="entry name" value="SERINE_THREONINE-PROTEIN KINASE PBL23-RELATED"/>
    <property type="match status" value="1"/>
</dbReference>
<evidence type="ECO:0000256" key="2">
    <source>
        <dbReference type="ARBA" id="ARBA00022475"/>
    </source>
</evidence>
<dbReference type="CDD" id="cd01727">
    <property type="entry name" value="LSm8"/>
    <property type="match status" value="1"/>
</dbReference>
<gene>
    <name evidence="14" type="ORF">PVK06_041266</name>
</gene>
<dbReference type="EMBL" id="JARKNE010000011">
    <property type="protein sequence ID" value="KAK5786628.1"/>
    <property type="molecule type" value="Genomic_DNA"/>
</dbReference>
<keyword evidence="4" id="KW-0808">Transferase</keyword>
<evidence type="ECO:0000256" key="7">
    <source>
        <dbReference type="ARBA" id="ARBA00022840"/>
    </source>
</evidence>
<dbReference type="Gene3D" id="3.30.200.20">
    <property type="entry name" value="Phosphorylase Kinase, domain 1"/>
    <property type="match status" value="1"/>
</dbReference>
<evidence type="ECO:0000256" key="8">
    <source>
        <dbReference type="ARBA" id="ARBA00023136"/>
    </source>
</evidence>
<dbReference type="SUPFAM" id="SSF56112">
    <property type="entry name" value="Protein kinase-like (PK-like)"/>
    <property type="match status" value="1"/>
</dbReference>
<evidence type="ECO:0000259" key="13">
    <source>
        <dbReference type="PROSITE" id="PS52002"/>
    </source>
</evidence>
<keyword evidence="6" id="KW-0418">Kinase</keyword>
<sequence>MSEETLTRRSLQKSIKEYHDTRVLASFANVSFNSDNSKKRLIGQEITKGGKGNVIFRYREICTATNNFNPRNQIGEGGFGRVYKGLIENSNKVVAVKQLDKNGYQGNREFLVELLMLVLLKHPNLVELVGYCIEGDQRILVYEYMANGSLEDHLIDLPPNKMPLDWNTRIKIAVGAAKGLEYMHEIANPQVIYRDFKTSNILLDQDFNPKLSDFGLAKVSPSGDNSHVFTSVIGTYGYCAPEYIQIGQISTKSDVYSFGVVFLELITGRRAVDNSRPPRERNLVSWAKPLLNHRKKFVLLADPLLDGDYPIKGLHHALTVAAMCLQEEPSLRPLMSYVWFTQRPRAAETISVITNDGRNIVGVLKGFDQATNIILDESHERVYSTKEGVQQLVLGLYIIRGDNISVVGELDEELDSALDLSNLRAHPLKPVIH</sequence>
<dbReference type="InterPro" id="IPR017441">
    <property type="entry name" value="Protein_kinase_ATP_BS"/>
</dbReference>
<comment type="caution">
    <text evidence="14">The sequence shown here is derived from an EMBL/GenBank/DDBJ whole genome shotgun (WGS) entry which is preliminary data.</text>
</comment>
<evidence type="ECO:0000259" key="12">
    <source>
        <dbReference type="PROSITE" id="PS50011"/>
    </source>
</evidence>
<keyword evidence="2" id="KW-1003">Cell membrane</keyword>
<keyword evidence="9" id="KW-0449">Lipoprotein</keyword>
<dbReference type="Gene3D" id="1.10.510.10">
    <property type="entry name" value="Transferase(Phosphotransferase) domain 1"/>
    <property type="match status" value="1"/>
</dbReference>
<dbReference type="SUPFAM" id="SSF50182">
    <property type="entry name" value="Sm-like ribonucleoproteins"/>
    <property type="match status" value="1"/>
</dbReference>
<keyword evidence="5 10" id="KW-0547">Nucleotide-binding</keyword>
<dbReference type="PROSITE" id="PS50011">
    <property type="entry name" value="PROTEIN_KINASE_DOM"/>
    <property type="match status" value="1"/>
</dbReference>
<dbReference type="PROSITE" id="PS52002">
    <property type="entry name" value="SM"/>
    <property type="match status" value="1"/>
</dbReference>
<dbReference type="InterPro" id="IPR011009">
    <property type="entry name" value="Kinase-like_dom_sf"/>
</dbReference>
<dbReference type="InterPro" id="IPR001163">
    <property type="entry name" value="Sm_dom_euk/arc"/>
</dbReference>
<evidence type="ECO:0000256" key="3">
    <source>
        <dbReference type="ARBA" id="ARBA00022527"/>
    </source>
</evidence>
<dbReference type="PROSITE" id="PS00108">
    <property type="entry name" value="PROTEIN_KINASE_ST"/>
    <property type="match status" value="1"/>
</dbReference>
<organism evidence="14 15">
    <name type="scientific">Gossypium arboreum</name>
    <name type="common">Tree cotton</name>
    <name type="synonym">Gossypium nanking</name>
    <dbReference type="NCBI Taxonomy" id="29729"/>
    <lineage>
        <taxon>Eukaryota</taxon>
        <taxon>Viridiplantae</taxon>
        <taxon>Streptophyta</taxon>
        <taxon>Embryophyta</taxon>
        <taxon>Tracheophyta</taxon>
        <taxon>Spermatophyta</taxon>
        <taxon>Magnoliopsida</taxon>
        <taxon>eudicotyledons</taxon>
        <taxon>Gunneridae</taxon>
        <taxon>Pentapetalae</taxon>
        <taxon>rosids</taxon>
        <taxon>malvids</taxon>
        <taxon>Malvales</taxon>
        <taxon>Malvaceae</taxon>
        <taxon>Malvoideae</taxon>
        <taxon>Gossypium</taxon>
    </lineage>
</organism>
<feature type="domain" description="Sm" evidence="13">
    <location>
        <begin position="337"/>
        <end position="413"/>
    </location>
</feature>
<dbReference type="InterPro" id="IPR034103">
    <property type="entry name" value="Lsm8"/>
</dbReference>
<evidence type="ECO:0000256" key="11">
    <source>
        <dbReference type="RuleBase" id="RU000304"/>
    </source>
</evidence>
<accession>A0ABR0N8K1</accession>
<keyword evidence="8" id="KW-0472">Membrane</keyword>
<dbReference type="InterPro" id="IPR047575">
    <property type="entry name" value="Sm"/>
</dbReference>
<comment type="subcellular location">
    <subcellularLocation>
        <location evidence="1">Cell membrane</location>
        <topology evidence="1">Lipid-anchor</topology>
    </subcellularLocation>
</comment>
<feature type="binding site" evidence="10">
    <location>
        <position position="97"/>
    </location>
    <ligand>
        <name>ATP</name>
        <dbReference type="ChEBI" id="CHEBI:30616"/>
    </ligand>
</feature>
<dbReference type="InterPro" id="IPR010920">
    <property type="entry name" value="LSM_dom_sf"/>
</dbReference>
<dbReference type="Pfam" id="PF00069">
    <property type="entry name" value="Pkinase"/>
    <property type="match status" value="1"/>
</dbReference>
<dbReference type="Pfam" id="PF01423">
    <property type="entry name" value="LSM"/>
    <property type="match status" value="1"/>
</dbReference>
<dbReference type="SMART" id="SM00651">
    <property type="entry name" value="Sm"/>
    <property type="match status" value="1"/>
</dbReference>
<proteinExistence type="inferred from homology"/>
<dbReference type="Proteomes" id="UP001358586">
    <property type="component" value="Chromosome 11"/>
</dbReference>
<dbReference type="CDD" id="cd14066">
    <property type="entry name" value="STKc_IRAK"/>
    <property type="match status" value="1"/>
</dbReference>
<evidence type="ECO:0000256" key="1">
    <source>
        <dbReference type="ARBA" id="ARBA00004193"/>
    </source>
</evidence>
<dbReference type="InterPro" id="IPR008271">
    <property type="entry name" value="Ser/Thr_kinase_AS"/>
</dbReference>
<protein>
    <submittedName>
        <fullName evidence="14">Uncharacterized protein</fullName>
    </submittedName>
</protein>
<feature type="domain" description="Protein kinase" evidence="12">
    <location>
        <begin position="68"/>
        <end position="346"/>
    </location>
</feature>
<evidence type="ECO:0000256" key="6">
    <source>
        <dbReference type="ARBA" id="ARBA00022777"/>
    </source>
</evidence>
<evidence type="ECO:0000256" key="9">
    <source>
        <dbReference type="ARBA" id="ARBA00023288"/>
    </source>
</evidence>
<dbReference type="Gene3D" id="2.30.30.100">
    <property type="match status" value="1"/>
</dbReference>
<keyword evidence="15" id="KW-1185">Reference proteome</keyword>
<keyword evidence="3 11" id="KW-0723">Serine/threonine-protein kinase</keyword>
<evidence type="ECO:0000256" key="10">
    <source>
        <dbReference type="PROSITE-ProRule" id="PRU10141"/>
    </source>
</evidence>
<comment type="similarity">
    <text evidence="11">Belongs to the protein kinase superfamily.</text>
</comment>